<organism evidence="1 2">
    <name type="scientific">Melastoma candidum</name>
    <dbReference type="NCBI Taxonomy" id="119954"/>
    <lineage>
        <taxon>Eukaryota</taxon>
        <taxon>Viridiplantae</taxon>
        <taxon>Streptophyta</taxon>
        <taxon>Embryophyta</taxon>
        <taxon>Tracheophyta</taxon>
        <taxon>Spermatophyta</taxon>
        <taxon>Magnoliopsida</taxon>
        <taxon>eudicotyledons</taxon>
        <taxon>Gunneridae</taxon>
        <taxon>Pentapetalae</taxon>
        <taxon>rosids</taxon>
        <taxon>malvids</taxon>
        <taxon>Myrtales</taxon>
        <taxon>Melastomataceae</taxon>
        <taxon>Melastomatoideae</taxon>
        <taxon>Melastomateae</taxon>
        <taxon>Melastoma</taxon>
    </lineage>
</organism>
<protein>
    <submittedName>
        <fullName evidence="1">Uncharacterized protein</fullName>
    </submittedName>
</protein>
<keyword evidence="2" id="KW-1185">Reference proteome</keyword>
<name>A0ACB9MB04_9MYRT</name>
<accession>A0ACB9MB04</accession>
<proteinExistence type="predicted"/>
<evidence type="ECO:0000313" key="1">
    <source>
        <dbReference type="EMBL" id="KAI4320910.1"/>
    </source>
</evidence>
<comment type="caution">
    <text evidence="1">The sequence shown here is derived from an EMBL/GenBank/DDBJ whole genome shotgun (WGS) entry which is preliminary data.</text>
</comment>
<reference evidence="2" key="1">
    <citation type="journal article" date="2023" name="Front. Plant Sci.">
        <title>Chromosomal-level genome assembly of Melastoma candidum provides insights into trichome evolution.</title>
        <authorList>
            <person name="Zhong Y."/>
            <person name="Wu W."/>
            <person name="Sun C."/>
            <person name="Zou P."/>
            <person name="Liu Y."/>
            <person name="Dai S."/>
            <person name="Zhou R."/>
        </authorList>
    </citation>
    <scope>NUCLEOTIDE SEQUENCE [LARGE SCALE GENOMIC DNA]</scope>
</reference>
<gene>
    <name evidence="1" type="ORF">MLD38_034343</name>
</gene>
<evidence type="ECO:0000313" key="2">
    <source>
        <dbReference type="Proteomes" id="UP001057402"/>
    </source>
</evidence>
<dbReference type="EMBL" id="CM042889">
    <property type="protein sequence ID" value="KAI4320910.1"/>
    <property type="molecule type" value="Genomic_DNA"/>
</dbReference>
<dbReference type="Proteomes" id="UP001057402">
    <property type="component" value="Chromosome 10"/>
</dbReference>
<sequence>MAAAFDGSWLVLLLIATSFAISRCVDDKCAACEAVAGELEIGLSNDGLCEKMQDYTLEKRDSSKQEWVKVHDWVDFVVGLMRRMVFQTRLKMTYDHIGLRSMAVSC</sequence>